<evidence type="ECO:0000313" key="2">
    <source>
        <dbReference type="Proteomes" id="UP000006196"/>
    </source>
</evidence>
<keyword evidence="2" id="KW-1185">Reference proteome</keyword>
<sequence length="59" mass="7153">MIRFKFIRDHRTEYSVKRMCHVLKVRRSSYYKWKNTQAARRQKVLDDAVVGARIRTSVP</sequence>
<comment type="caution">
    <text evidence="1">The sequence shown here is derived from an EMBL/GenBank/DDBJ whole genome shotgun (WGS) entry which is preliminary data.</text>
</comment>
<evidence type="ECO:0000313" key="1">
    <source>
        <dbReference type="EMBL" id="EEI18198.1"/>
    </source>
</evidence>
<organism evidence="1 2">
    <name type="scientific">Corynebacterium lipophiloflavum (strain ATCC 700352 / DSM 44291 / CCUG 37336 / JCM 10383 / DMMZ 1944)</name>
    <dbReference type="NCBI Taxonomy" id="525263"/>
    <lineage>
        <taxon>Bacteria</taxon>
        <taxon>Bacillati</taxon>
        <taxon>Actinomycetota</taxon>
        <taxon>Actinomycetes</taxon>
        <taxon>Mycobacteriales</taxon>
        <taxon>Corynebacteriaceae</taxon>
        <taxon>Corynebacterium</taxon>
    </lineage>
</organism>
<dbReference type="STRING" id="525263.HMPREF0298_0002"/>
<evidence type="ECO:0008006" key="3">
    <source>
        <dbReference type="Google" id="ProtNLM"/>
    </source>
</evidence>
<gene>
    <name evidence="1" type="ORF">HMPREF0298_0002</name>
</gene>
<reference evidence="1" key="1">
    <citation type="submission" date="2009-01" db="EMBL/GenBank/DDBJ databases">
        <authorList>
            <person name="Qin X."/>
            <person name="Bachman B."/>
            <person name="Battles P."/>
            <person name="Bell A."/>
            <person name="Bess C."/>
            <person name="Bickham C."/>
            <person name="Chaboub L."/>
            <person name="Chen D."/>
            <person name="Coyle M."/>
            <person name="Deiros D.R."/>
            <person name="Dinh H."/>
            <person name="Forbes L."/>
            <person name="Fowler G."/>
            <person name="Francisco L."/>
            <person name="Fu Q."/>
            <person name="Gubbala S."/>
            <person name="Hale W."/>
            <person name="Han Y."/>
            <person name="Hemphill L."/>
            <person name="Highlander S.K."/>
            <person name="Hirani K."/>
            <person name="Hogues M."/>
            <person name="Jackson L."/>
            <person name="Jakkamsetti A."/>
            <person name="Javaid M."/>
            <person name="Jiang H."/>
            <person name="Korchina V."/>
            <person name="Kovar C."/>
            <person name="Lara F."/>
            <person name="Lee S."/>
            <person name="Mata R."/>
            <person name="Mathew T."/>
            <person name="Moen C."/>
            <person name="Morales K."/>
            <person name="Munidasa M."/>
            <person name="Nazareth L."/>
            <person name="Ngo R."/>
            <person name="Nguyen L."/>
            <person name="Okwuonu G."/>
            <person name="Ongeri F."/>
            <person name="Patil S."/>
            <person name="Petrosino J."/>
            <person name="Pham C."/>
            <person name="Pham P."/>
            <person name="Pu L.-L."/>
            <person name="Puazo M."/>
            <person name="Raj R."/>
            <person name="Reid J."/>
            <person name="Rouhana J."/>
            <person name="Saada N."/>
            <person name="Shang Y."/>
            <person name="Simmons D."/>
            <person name="Thornton R."/>
            <person name="Warren J."/>
            <person name="Weissenberger G."/>
            <person name="Zhang J."/>
            <person name="Zhang L."/>
            <person name="Zhou C."/>
            <person name="Zhu D."/>
            <person name="Muzny D."/>
            <person name="Worley K."/>
            <person name="Gibbs R."/>
        </authorList>
    </citation>
    <scope>NUCLEOTIDE SEQUENCE [LARGE SCALE GENOMIC DNA]</scope>
    <source>
        <strain evidence="1">DSM 44291</strain>
    </source>
</reference>
<name>C0XNI2_CORLD</name>
<dbReference type="Proteomes" id="UP000006196">
    <property type="component" value="Unassembled WGS sequence"/>
</dbReference>
<protein>
    <recommendedName>
        <fullName evidence="3">Transposase</fullName>
    </recommendedName>
</protein>
<dbReference type="HOGENOM" id="CLU_027402_21_13_11"/>
<dbReference type="EMBL" id="ACHJ01000001">
    <property type="protein sequence ID" value="EEI18198.1"/>
    <property type="molecule type" value="Genomic_DNA"/>
</dbReference>
<accession>C0XNI2</accession>
<dbReference type="eggNOG" id="COG2801">
    <property type="taxonomic scope" value="Bacteria"/>
</dbReference>
<proteinExistence type="predicted"/>
<dbReference type="AlphaFoldDB" id="C0XNI2"/>